<name>A0ABN0C6F8_9ACTN</name>
<gene>
    <name evidence="2" type="ORF">HMPREF9607_00986</name>
</gene>
<dbReference type="Pfam" id="PF02515">
    <property type="entry name" value="CoA_transf_3"/>
    <property type="match status" value="1"/>
</dbReference>
<evidence type="ECO:0000256" key="1">
    <source>
        <dbReference type="ARBA" id="ARBA00022679"/>
    </source>
</evidence>
<organism evidence="2 3">
    <name type="scientific">Cutibacterium modestum HL044PA1</name>
    <dbReference type="NCBI Taxonomy" id="765109"/>
    <lineage>
        <taxon>Bacteria</taxon>
        <taxon>Bacillati</taxon>
        <taxon>Actinomycetota</taxon>
        <taxon>Actinomycetes</taxon>
        <taxon>Propionibacteriales</taxon>
        <taxon>Propionibacteriaceae</taxon>
        <taxon>Cutibacterium</taxon>
        <taxon>Cutibacterium modestum</taxon>
    </lineage>
</organism>
<evidence type="ECO:0000313" key="2">
    <source>
        <dbReference type="EMBL" id="EFS92773.1"/>
    </source>
</evidence>
<proteinExistence type="predicted"/>
<keyword evidence="3" id="KW-1185">Reference proteome</keyword>
<dbReference type="Gene3D" id="3.40.50.10540">
    <property type="entry name" value="Crotonobetainyl-coa:carnitine coa-transferase, domain 1"/>
    <property type="match status" value="1"/>
</dbReference>
<dbReference type="EMBL" id="ADZU01000017">
    <property type="protein sequence ID" value="EFS92773.1"/>
    <property type="molecule type" value="Genomic_DNA"/>
</dbReference>
<sequence>MEGKKGYLIVSKGVLGGVRVLDLSRVLAGPYCGAFLSDLGADVVKVEAPIGDDARHLGPFKDDESVYFAELNRGKRSIVLNFKNPEDHERFMKLVEHADVVLENFRPGVTKRLGVDAQSVHEVNPRVVYASISGFGQEGPFRNRPAYDLIVQAMSGIMAATGPKGGQPTRVGESLGDVVSGVFAGWAISAALYERERTGTGRTIDVSMFDSLIALQVTNLSLLLADGELPGRIGNRHPVSVPFDTYPAMDGLVALAVANDRIWGRLVDLMERPDLGINEAYLGDMNRADRRDEITKLVSGWTRTMTVTELLRKAEEAGIPAAPVWNLEDALESEHVVARHSLGHFTHPGLGKMPYIRFPVDFGSGEAEVSSAPPPRLGEQTAETIAAEWG</sequence>
<dbReference type="InterPro" id="IPR003673">
    <property type="entry name" value="CoA-Trfase_fam_III"/>
</dbReference>
<keyword evidence="1" id="KW-0808">Transferase</keyword>
<evidence type="ECO:0000313" key="3">
    <source>
        <dbReference type="Proteomes" id="UP000003179"/>
    </source>
</evidence>
<comment type="caution">
    <text evidence="2">The sequence shown here is derived from an EMBL/GenBank/DDBJ whole genome shotgun (WGS) entry which is preliminary data.</text>
</comment>
<dbReference type="InterPro" id="IPR050483">
    <property type="entry name" value="CoA-transferase_III_domain"/>
</dbReference>
<dbReference type="Proteomes" id="UP000003179">
    <property type="component" value="Unassembled WGS sequence"/>
</dbReference>
<dbReference type="Gene3D" id="3.30.1540.10">
    <property type="entry name" value="formyl-coa transferase, domain 3"/>
    <property type="match status" value="1"/>
</dbReference>
<protein>
    <submittedName>
        <fullName evidence="2">CoA-transferase family III protein</fullName>
    </submittedName>
</protein>
<reference evidence="2" key="1">
    <citation type="submission" date="2010-08" db="EMBL/GenBank/DDBJ databases">
        <authorList>
            <person name="Weinstock G."/>
            <person name="Sodergren E."/>
            <person name="Clifton S."/>
            <person name="Fulton L."/>
            <person name="Fulton B."/>
            <person name="Courtney L."/>
            <person name="Fronick C."/>
            <person name="Harrison M."/>
            <person name="Strong C."/>
            <person name="Farmer C."/>
            <person name="Delahaunty K."/>
            <person name="Markovic C."/>
            <person name="Hall O."/>
            <person name="Minx P."/>
            <person name="Tomlinson C."/>
            <person name="Mitreva M."/>
            <person name="Hou S."/>
            <person name="Chen J."/>
            <person name="Wollam A."/>
            <person name="Pepin K.H."/>
            <person name="Johnson M."/>
            <person name="Bhonagiri V."/>
            <person name="Zhang X."/>
            <person name="Suruliraj S."/>
            <person name="Warren W."/>
            <person name="Chinwalla A."/>
            <person name="Mardis E.R."/>
            <person name="Wilson R.K."/>
        </authorList>
    </citation>
    <scope>NUCLEOTIDE SEQUENCE [LARGE SCALE GENOMIC DNA]</scope>
    <source>
        <strain evidence="2">HL044PA1</strain>
    </source>
</reference>
<dbReference type="InterPro" id="IPR023606">
    <property type="entry name" value="CoA-Trfase_III_dom_1_sf"/>
</dbReference>
<dbReference type="PANTHER" id="PTHR48207:SF3">
    <property type="entry name" value="SUCCINATE--HYDROXYMETHYLGLUTARATE COA-TRANSFERASE"/>
    <property type="match status" value="1"/>
</dbReference>
<dbReference type="InterPro" id="IPR044855">
    <property type="entry name" value="CoA-Trfase_III_dom3_sf"/>
</dbReference>
<accession>A0ABN0C6F8</accession>
<dbReference type="SUPFAM" id="SSF89796">
    <property type="entry name" value="CoA-transferase family III (CaiB/BaiF)"/>
    <property type="match status" value="1"/>
</dbReference>
<dbReference type="PANTHER" id="PTHR48207">
    <property type="entry name" value="SUCCINATE--HYDROXYMETHYLGLUTARATE COA-TRANSFERASE"/>
    <property type="match status" value="1"/>
</dbReference>